<sequence length="1009" mass="115032">MKYNPNEIEAKWQQYWSENQTFAASNNSEKPKYYVLDMFPYPSGAGLHVGHPLGYIASDIVARYKRHQGFNVLHPQGYDSFGLPAEQYAIQTGQHPDKTTKENIARYREQLDKIGFSFDWSREVRTSNADYYKWTQWIFIQLFNSWYNNDTNKAEDIATLVTVFEKEGNANVNAVCDDAIVSFTAEEWKSFSSEEQQKILLQYRLTYLAETEVNWCPALGTVLANDEIVNGVSERGGHPVIRKKMTQWSMRISAYAERLLQGLETIDWTESLKESQRNWIGKSVGAMVTFKVNNHDAAIDVFTTRPDTIFGVTFMTLAPEHDLVAKITTPEQKETVEAYIEATAKRSERERMADVKTISGVFTGAYAEHPFTKEPIPVWIGDYVLAGYGTGAVMAVPCGDERDYAFANFFKGTNGMPEIKNIFNQDISEAAFGAKEGFELVNSDFLNGLGYKEGTKKAIEALENIKQGFGKTNYRLRDAVFSRQRYWGEPFPVYYVNGLPQMIDVKHLPIALPEVEKYLPTEDGQPPLGNASVWAWDVEKNEVVSNDNINHTSVFPLELNTMPGWAGSSWYWMRYMDAHNENEFASADALKYWENVDLYIGGSEHATGHLLYSRFWNKFLKDRGVAPTEEPFKKLINQGMILGNSAFVYRLVYKTELFITLEDNSKLDKIIYSKTFVVPKCFVKNNSQGTLGLDDDKYYEITDIIKDEVYKTEFTNEKLNCKSLTQNFISTIINPIHVDLSCINDITSELDIEKFKANPLYKDYANAEFILEDGKYIVGREVEKMSKSKYNVVNPDDICNEYGADTLRLYEMFLGPLEQAKPWNTAGITGVFGFLKKLWRLYFDDNGLIVTNEEPTKEMYKSLHKTIKKVTEDIENFSFNTSVSQFMICVNELAQQKCHHRAILEPLGVIISPYAPHIAEELWNALGNEGSIATVDFPKFEASYLVESSKEYPVSFNGKMRFKIELPLDLTAAQIEEIVMADERTQAQLQGRTPNKVIIVPGKIINMVG</sequence>
<dbReference type="PROSITE" id="PS00178">
    <property type="entry name" value="AA_TRNA_LIGASE_I"/>
    <property type="match status" value="1"/>
</dbReference>
<comment type="similarity">
    <text evidence="1 9 10">Belongs to the class-I aminoacyl-tRNA synthetase family.</text>
</comment>
<feature type="binding site" evidence="9">
    <location>
        <position position="787"/>
    </location>
    <ligand>
        <name>ATP</name>
        <dbReference type="ChEBI" id="CHEBI:30616"/>
    </ligand>
</feature>
<dbReference type="PRINTS" id="PR00985">
    <property type="entry name" value="TRNASYNTHLEU"/>
</dbReference>
<dbReference type="InterPro" id="IPR025709">
    <property type="entry name" value="Leu_tRNA-synth_edit"/>
</dbReference>
<dbReference type="GO" id="GO:0004823">
    <property type="term" value="F:leucine-tRNA ligase activity"/>
    <property type="evidence" value="ECO:0007669"/>
    <property type="project" value="UniProtKB-EC"/>
</dbReference>
<dbReference type="Gene3D" id="1.10.730.10">
    <property type="entry name" value="Isoleucyl-tRNA Synthetase, Domain 1"/>
    <property type="match status" value="1"/>
</dbReference>
<keyword evidence="3 9" id="KW-0436">Ligase</keyword>
<evidence type="ECO:0000256" key="9">
    <source>
        <dbReference type="HAMAP-Rule" id="MF_00049"/>
    </source>
</evidence>
<feature type="domain" description="Methionyl/Valyl/Leucyl/Isoleucyl-tRNA synthetase anticodon-binding" evidence="12">
    <location>
        <begin position="857"/>
        <end position="971"/>
    </location>
</feature>
<dbReference type="CDD" id="cd07958">
    <property type="entry name" value="Anticodon_Ia_Leu_BEm"/>
    <property type="match status" value="1"/>
</dbReference>
<dbReference type="Pfam" id="PF09334">
    <property type="entry name" value="tRNA-synt_1g"/>
    <property type="match status" value="1"/>
</dbReference>
<dbReference type="Pfam" id="PF08264">
    <property type="entry name" value="Anticodon_1"/>
    <property type="match status" value="1"/>
</dbReference>
<evidence type="ECO:0000256" key="3">
    <source>
        <dbReference type="ARBA" id="ARBA00022598"/>
    </source>
</evidence>
<evidence type="ECO:0000256" key="10">
    <source>
        <dbReference type="RuleBase" id="RU363035"/>
    </source>
</evidence>
<dbReference type="InterPro" id="IPR015413">
    <property type="entry name" value="Methionyl/Leucyl_tRNA_Synth"/>
</dbReference>
<evidence type="ECO:0000259" key="13">
    <source>
        <dbReference type="Pfam" id="PF09334"/>
    </source>
</evidence>
<dbReference type="PANTHER" id="PTHR43740:SF2">
    <property type="entry name" value="LEUCINE--TRNA LIGASE, MITOCHONDRIAL"/>
    <property type="match status" value="1"/>
</dbReference>
<name>A0ABW5YMY9_9FLAO</name>
<dbReference type="InterPro" id="IPR009008">
    <property type="entry name" value="Val/Leu/Ile-tRNA-synth_edit"/>
</dbReference>
<dbReference type="SUPFAM" id="SSF52374">
    <property type="entry name" value="Nucleotidylyl transferase"/>
    <property type="match status" value="1"/>
</dbReference>
<dbReference type="RefSeq" id="WP_379812087.1">
    <property type="nucleotide sequence ID" value="NZ_JBHUPC010000013.1"/>
</dbReference>
<evidence type="ECO:0000259" key="11">
    <source>
        <dbReference type="Pfam" id="PF00133"/>
    </source>
</evidence>
<accession>A0ABW5YMY9</accession>
<keyword evidence="2 9" id="KW-0963">Cytoplasm</keyword>
<proteinExistence type="inferred from homology"/>
<keyword evidence="16" id="KW-1185">Reference proteome</keyword>
<evidence type="ECO:0000259" key="12">
    <source>
        <dbReference type="Pfam" id="PF08264"/>
    </source>
</evidence>
<organism evidence="15 16">
    <name type="scientific">Flavobacterium chuncheonense</name>
    <dbReference type="NCBI Taxonomy" id="2026653"/>
    <lineage>
        <taxon>Bacteria</taxon>
        <taxon>Pseudomonadati</taxon>
        <taxon>Bacteroidota</taxon>
        <taxon>Flavobacteriia</taxon>
        <taxon>Flavobacteriales</taxon>
        <taxon>Flavobacteriaceae</taxon>
        <taxon>Flavobacterium</taxon>
    </lineage>
</organism>
<dbReference type="Gene3D" id="3.40.50.620">
    <property type="entry name" value="HUPs"/>
    <property type="match status" value="3"/>
</dbReference>
<feature type="domain" description="Methionyl/Leucyl tRNA synthetase" evidence="13">
    <location>
        <begin position="38"/>
        <end position="143"/>
    </location>
</feature>
<gene>
    <name evidence="9" type="primary">leuS</name>
    <name evidence="15" type="ORF">ACFS5J_10435</name>
</gene>
<dbReference type="InterPro" id="IPR002302">
    <property type="entry name" value="Leu-tRNA-ligase"/>
</dbReference>
<keyword evidence="6 9" id="KW-0648">Protein biosynthesis</keyword>
<dbReference type="InterPro" id="IPR009080">
    <property type="entry name" value="tRNAsynth_Ia_anticodon-bd"/>
</dbReference>
<dbReference type="SUPFAM" id="SSF47323">
    <property type="entry name" value="Anticodon-binding domain of a subclass of class I aminoacyl-tRNA synthetases"/>
    <property type="match status" value="1"/>
</dbReference>
<dbReference type="EC" id="6.1.1.4" evidence="9"/>
<evidence type="ECO:0000256" key="4">
    <source>
        <dbReference type="ARBA" id="ARBA00022741"/>
    </source>
</evidence>
<dbReference type="SUPFAM" id="SSF50677">
    <property type="entry name" value="ValRS/IleRS/LeuRS editing domain"/>
    <property type="match status" value="1"/>
</dbReference>
<dbReference type="Proteomes" id="UP001597534">
    <property type="component" value="Unassembled WGS sequence"/>
</dbReference>
<evidence type="ECO:0000313" key="15">
    <source>
        <dbReference type="EMBL" id="MFD2892428.1"/>
    </source>
</evidence>
<dbReference type="Pfam" id="PF00133">
    <property type="entry name" value="tRNA-synt_1"/>
    <property type="match status" value="1"/>
</dbReference>
<dbReference type="InterPro" id="IPR001412">
    <property type="entry name" value="aa-tRNA-synth_I_CS"/>
</dbReference>
<dbReference type="PANTHER" id="PTHR43740">
    <property type="entry name" value="LEUCYL-TRNA SYNTHETASE"/>
    <property type="match status" value="1"/>
</dbReference>
<comment type="caution">
    <text evidence="9">Lacks conserved residue(s) required for the propagation of feature annotation.</text>
</comment>
<feature type="domain" description="Aminoacyl-tRNA synthetase class Ia" evidence="11">
    <location>
        <begin position="779"/>
        <end position="810"/>
    </location>
</feature>
<feature type="domain" description="Leucyl-tRNA synthetase editing" evidence="14">
    <location>
        <begin position="277"/>
        <end position="462"/>
    </location>
</feature>
<dbReference type="InterPro" id="IPR013155">
    <property type="entry name" value="M/V/L/I-tRNA-synth_anticd-bd"/>
</dbReference>
<keyword evidence="4 9" id="KW-0547">Nucleotide-binding</keyword>
<evidence type="ECO:0000256" key="5">
    <source>
        <dbReference type="ARBA" id="ARBA00022840"/>
    </source>
</evidence>
<dbReference type="Gene3D" id="3.90.740.10">
    <property type="entry name" value="Valyl/Leucyl/Isoleucyl-tRNA synthetase, editing domain"/>
    <property type="match status" value="1"/>
</dbReference>
<feature type="short sequence motif" description="'KMSKS' region" evidence="9">
    <location>
        <begin position="784"/>
        <end position="788"/>
    </location>
</feature>
<evidence type="ECO:0000256" key="1">
    <source>
        <dbReference type="ARBA" id="ARBA00005594"/>
    </source>
</evidence>
<evidence type="ECO:0000256" key="7">
    <source>
        <dbReference type="ARBA" id="ARBA00023146"/>
    </source>
</evidence>
<comment type="caution">
    <text evidence="15">The sequence shown here is derived from an EMBL/GenBank/DDBJ whole genome shotgun (WGS) entry which is preliminary data.</text>
</comment>
<evidence type="ECO:0000256" key="2">
    <source>
        <dbReference type="ARBA" id="ARBA00022490"/>
    </source>
</evidence>
<comment type="catalytic activity">
    <reaction evidence="8 9">
        <text>tRNA(Leu) + L-leucine + ATP = L-leucyl-tRNA(Leu) + AMP + diphosphate</text>
        <dbReference type="Rhea" id="RHEA:11688"/>
        <dbReference type="Rhea" id="RHEA-COMP:9613"/>
        <dbReference type="Rhea" id="RHEA-COMP:9622"/>
        <dbReference type="ChEBI" id="CHEBI:30616"/>
        <dbReference type="ChEBI" id="CHEBI:33019"/>
        <dbReference type="ChEBI" id="CHEBI:57427"/>
        <dbReference type="ChEBI" id="CHEBI:78442"/>
        <dbReference type="ChEBI" id="CHEBI:78494"/>
        <dbReference type="ChEBI" id="CHEBI:456215"/>
        <dbReference type="EC" id="6.1.1.4"/>
    </reaction>
</comment>
<evidence type="ECO:0000256" key="8">
    <source>
        <dbReference type="ARBA" id="ARBA00047469"/>
    </source>
</evidence>
<dbReference type="HAMAP" id="MF_00049_B">
    <property type="entry name" value="Leu_tRNA_synth_B"/>
    <property type="match status" value="1"/>
</dbReference>
<evidence type="ECO:0000259" key="14">
    <source>
        <dbReference type="Pfam" id="PF13603"/>
    </source>
</evidence>
<keyword evidence="7 9" id="KW-0030">Aminoacyl-tRNA synthetase</keyword>
<keyword evidence="5 9" id="KW-0067">ATP-binding</keyword>
<dbReference type="EMBL" id="JBHUPC010000013">
    <property type="protein sequence ID" value="MFD2892428.1"/>
    <property type="molecule type" value="Genomic_DNA"/>
</dbReference>
<dbReference type="InterPro" id="IPR002300">
    <property type="entry name" value="aa-tRNA-synth_Ia"/>
</dbReference>
<reference evidence="16" key="1">
    <citation type="journal article" date="2019" name="Int. J. Syst. Evol. Microbiol.">
        <title>The Global Catalogue of Microorganisms (GCM) 10K type strain sequencing project: providing services to taxonomists for standard genome sequencing and annotation.</title>
        <authorList>
            <consortium name="The Broad Institute Genomics Platform"/>
            <consortium name="The Broad Institute Genome Sequencing Center for Infectious Disease"/>
            <person name="Wu L."/>
            <person name="Ma J."/>
        </authorList>
    </citation>
    <scope>NUCLEOTIDE SEQUENCE [LARGE SCALE GENOMIC DNA]</scope>
    <source>
        <strain evidence="16">KCTC 22671</strain>
    </source>
</reference>
<protein>
    <recommendedName>
        <fullName evidence="9">Leucine--tRNA ligase</fullName>
        <ecNumber evidence="9">6.1.1.4</ecNumber>
    </recommendedName>
    <alternativeName>
        <fullName evidence="9">Leucyl-tRNA synthetase</fullName>
        <shortName evidence="9">LeuRS</shortName>
    </alternativeName>
</protein>
<dbReference type="Pfam" id="PF13603">
    <property type="entry name" value="tRNA-synt_1_2"/>
    <property type="match status" value="1"/>
</dbReference>
<evidence type="ECO:0000313" key="16">
    <source>
        <dbReference type="Proteomes" id="UP001597534"/>
    </source>
</evidence>
<comment type="subcellular location">
    <subcellularLocation>
        <location evidence="9">Cytoplasm</location>
    </subcellularLocation>
</comment>
<dbReference type="InterPro" id="IPR014729">
    <property type="entry name" value="Rossmann-like_a/b/a_fold"/>
</dbReference>
<evidence type="ECO:0000256" key="6">
    <source>
        <dbReference type="ARBA" id="ARBA00022917"/>
    </source>
</evidence>